<feature type="transmembrane region" description="Helical" evidence="6">
    <location>
        <begin position="319"/>
        <end position="342"/>
    </location>
</feature>
<proteinExistence type="inferred from homology"/>
<evidence type="ECO:0000256" key="1">
    <source>
        <dbReference type="ARBA" id="ARBA00004141"/>
    </source>
</evidence>
<feature type="transmembrane region" description="Helical" evidence="6">
    <location>
        <begin position="403"/>
        <end position="428"/>
    </location>
</feature>
<gene>
    <name evidence="7" type="ORF">HMPREF1476_00488</name>
</gene>
<protein>
    <submittedName>
        <fullName evidence="7">Divalent anion:Na+ symporter (DASS) family transporter</fullName>
    </submittedName>
</protein>
<feature type="transmembrane region" description="Helical" evidence="6">
    <location>
        <begin position="440"/>
        <end position="461"/>
    </location>
</feature>
<dbReference type="InterPro" id="IPR001898">
    <property type="entry name" value="SLC13A/DASS"/>
</dbReference>
<dbReference type="HOGENOM" id="CLU_005170_7_3_4"/>
<dbReference type="STRING" id="1203554.HMPREF1476_00488"/>
<dbReference type="InterPro" id="IPR030676">
    <property type="entry name" value="CitT-rel"/>
</dbReference>
<keyword evidence="4 6" id="KW-1133">Transmembrane helix</keyword>
<keyword evidence="5 6" id="KW-0472">Membrane</keyword>
<feature type="transmembrane region" description="Helical" evidence="6">
    <location>
        <begin position="354"/>
        <end position="374"/>
    </location>
</feature>
<feature type="transmembrane region" description="Helical" evidence="6">
    <location>
        <begin position="72"/>
        <end position="92"/>
    </location>
</feature>
<feature type="transmembrane region" description="Helical" evidence="6">
    <location>
        <begin position="104"/>
        <end position="130"/>
    </location>
</feature>
<evidence type="ECO:0000256" key="2">
    <source>
        <dbReference type="ARBA" id="ARBA00007349"/>
    </source>
</evidence>
<name>S3BI75_9BURK</name>
<dbReference type="GO" id="GO:0022857">
    <property type="term" value="F:transmembrane transporter activity"/>
    <property type="evidence" value="ECO:0007669"/>
    <property type="project" value="InterPro"/>
</dbReference>
<comment type="similarity">
    <text evidence="2">Belongs to the SLC13A/DASS transporter (TC 2.A.47) family. DIT1 subfamily.</text>
</comment>
<feature type="transmembrane region" description="Helical" evidence="6">
    <location>
        <begin position="36"/>
        <end position="65"/>
    </location>
</feature>
<evidence type="ECO:0000313" key="7">
    <source>
        <dbReference type="EMBL" id="EPE01009.1"/>
    </source>
</evidence>
<reference evidence="7 8" key="1">
    <citation type="submission" date="2013-04" db="EMBL/GenBank/DDBJ databases">
        <title>The Genome Sequence of Sutterella wadsworthensis HGA0223.</title>
        <authorList>
            <consortium name="The Broad Institute Genomics Platform"/>
            <person name="Earl A."/>
            <person name="Ward D."/>
            <person name="Feldgarden M."/>
            <person name="Gevers D."/>
            <person name="Schmidt T.M."/>
            <person name="Dover J."/>
            <person name="Dai D."/>
            <person name="Walker B."/>
            <person name="Young S."/>
            <person name="Zeng Q."/>
            <person name="Gargeya S."/>
            <person name="Fitzgerald M."/>
            <person name="Haas B."/>
            <person name="Abouelleil A."/>
            <person name="Allen A.W."/>
            <person name="Alvarado L."/>
            <person name="Arachchi H.M."/>
            <person name="Berlin A.M."/>
            <person name="Chapman S.B."/>
            <person name="Gainer-Dewar J."/>
            <person name="Goldberg J."/>
            <person name="Griggs A."/>
            <person name="Gujja S."/>
            <person name="Hansen M."/>
            <person name="Howarth C."/>
            <person name="Imamovic A."/>
            <person name="Ireland A."/>
            <person name="Larimer J."/>
            <person name="McCowan C."/>
            <person name="Murphy C."/>
            <person name="Pearson M."/>
            <person name="Poon T.W."/>
            <person name="Priest M."/>
            <person name="Roberts A."/>
            <person name="Saif S."/>
            <person name="Shea T."/>
            <person name="Sisk P."/>
            <person name="Sykes S."/>
            <person name="Wortman J."/>
            <person name="Nusbaum C."/>
            <person name="Birren B."/>
        </authorList>
    </citation>
    <scope>NUCLEOTIDE SEQUENCE [LARGE SCALE GENOMIC DNA]</scope>
    <source>
        <strain evidence="7 8">HGA0223</strain>
    </source>
</reference>
<dbReference type="PANTHER" id="PTHR42826">
    <property type="entry name" value="DICARBOXYLATE TRANSPORTER 2.1, CHLOROPLASTIC"/>
    <property type="match status" value="1"/>
</dbReference>
<dbReference type="RefSeq" id="WP_016473870.1">
    <property type="nucleotide sequence ID" value="NZ_KE150480.1"/>
</dbReference>
<dbReference type="GO" id="GO:0016020">
    <property type="term" value="C:membrane"/>
    <property type="evidence" value="ECO:0007669"/>
    <property type="project" value="UniProtKB-SubCell"/>
</dbReference>
<evidence type="ECO:0000313" key="8">
    <source>
        <dbReference type="Proteomes" id="UP000014400"/>
    </source>
</evidence>
<dbReference type="NCBIfam" id="TIGR00785">
    <property type="entry name" value="dass"/>
    <property type="match status" value="1"/>
</dbReference>
<evidence type="ECO:0000256" key="6">
    <source>
        <dbReference type="SAM" id="Phobius"/>
    </source>
</evidence>
<dbReference type="eggNOG" id="COG0471">
    <property type="taxonomic scope" value="Bacteria"/>
</dbReference>
<accession>S3BI75</accession>
<comment type="subcellular location">
    <subcellularLocation>
        <location evidence="1">Membrane</location>
        <topology evidence="1">Multi-pass membrane protein</topology>
    </subcellularLocation>
</comment>
<keyword evidence="8" id="KW-1185">Reference proteome</keyword>
<dbReference type="Pfam" id="PF00939">
    <property type="entry name" value="Na_sulph_symp"/>
    <property type="match status" value="1"/>
</dbReference>
<dbReference type="EMBL" id="ATCF01000006">
    <property type="protein sequence ID" value="EPE01009.1"/>
    <property type="molecule type" value="Genomic_DNA"/>
</dbReference>
<dbReference type="AlphaFoldDB" id="S3BI75"/>
<feature type="transmembrane region" description="Helical" evidence="6">
    <location>
        <begin position="379"/>
        <end position="397"/>
    </location>
</feature>
<organism evidence="7 8">
    <name type="scientific">Sutterella wadsworthensis HGA0223</name>
    <dbReference type="NCBI Taxonomy" id="1203554"/>
    <lineage>
        <taxon>Bacteria</taxon>
        <taxon>Pseudomonadati</taxon>
        <taxon>Pseudomonadota</taxon>
        <taxon>Betaproteobacteria</taxon>
        <taxon>Burkholderiales</taxon>
        <taxon>Sutterellaceae</taxon>
        <taxon>Sutterella</taxon>
    </lineage>
</organism>
<feature type="transmembrane region" description="Helical" evidence="6">
    <location>
        <begin position="210"/>
        <end position="236"/>
    </location>
</feature>
<feature type="transmembrane region" description="Helical" evidence="6">
    <location>
        <begin position="265"/>
        <end position="283"/>
    </location>
</feature>
<dbReference type="Proteomes" id="UP000014400">
    <property type="component" value="Unassembled WGS sequence"/>
</dbReference>
<dbReference type="PIRSF" id="PIRSF002457">
    <property type="entry name" value="DASS"/>
    <property type="match status" value="1"/>
</dbReference>
<evidence type="ECO:0000256" key="3">
    <source>
        <dbReference type="ARBA" id="ARBA00022692"/>
    </source>
</evidence>
<evidence type="ECO:0000256" key="5">
    <source>
        <dbReference type="ARBA" id="ARBA00023136"/>
    </source>
</evidence>
<feature type="transmembrane region" description="Helical" evidence="6">
    <location>
        <begin position="289"/>
        <end position="307"/>
    </location>
</feature>
<comment type="caution">
    <text evidence="7">The sequence shown here is derived from an EMBL/GenBank/DDBJ whole genome shotgun (WGS) entry which is preliminary data.</text>
</comment>
<sequence length="470" mass="51392">MEKDKLIKMLIGFLPLLLLFLDPPEGMDPKAWGLFPFYAGAILMVMLRPVGEATALAIFLGLYAVMMRGHTVALSGFALTMTWLVVGAYIIAQAFRDTNLGKRISFWMIRIFGRSTLGLGYAAAFADFIIAPVTPSNAARTGGIIYPIFLSVAESLGSYPDKNPRGFGAYISVLLYVVTMCTGITFLTGYAANTVAWALADQMLGLHITWLQWTTAFILPAGIVLLIAPYVMYLIYRPTLTKIDNVRIAREGLAAIGPMSSKEKILLCLFVLAIIGWATSSYTKINSTAVVLGFIAVCLMTNVLKWKDIAKNSQVWTTLMWYGGILGLAGAMNQFGFFKWMAEQLQLYVDFSSFSHVALLFTLVAAGSVCRYLFVSCGAYMASVLPVQFTIGLAAGLPAWDMFLVFLMCGVMGAILTHYANAAGPVLFGGGYVSVKTWWLIGLFFTLLSYIIFALVGVPYWSMLGLFTSL</sequence>
<feature type="transmembrane region" description="Helical" evidence="6">
    <location>
        <begin position="167"/>
        <end position="190"/>
    </location>
</feature>
<keyword evidence="3 6" id="KW-0812">Transmembrane</keyword>
<evidence type="ECO:0000256" key="4">
    <source>
        <dbReference type="ARBA" id="ARBA00022989"/>
    </source>
</evidence>
<dbReference type="PATRIC" id="fig|1203554.3.peg.474"/>